<evidence type="ECO:0000313" key="1">
    <source>
        <dbReference type="EMBL" id="ART31317.1"/>
    </source>
</evidence>
<name>A0A1Y0B1P5_9LAMI</name>
<gene>
    <name evidence="1" type="ORF">AEK19_MT1097</name>
</gene>
<proteinExistence type="predicted"/>
<dbReference type="EMBL" id="KY774314">
    <property type="protein sequence ID" value="ART31317.1"/>
    <property type="molecule type" value="Genomic_DNA"/>
</dbReference>
<reference evidence="1" key="1">
    <citation type="submission" date="2017-03" db="EMBL/GenBank/DDBJ databases">
        <title>The mitochondrial genome of the carnivorous plant Utricularia reniformis (Lentibulariaceae): structure, comparative analysis and evolutionary landmarks.</title>
        <authorList>
            <person name="Silva S.R."/>
            <person name="Alvarenga D.O."/>
            <person name="Michael T.P."/>
            <person name="Miranda V.F.O."/>
            <person name="Varani A.M."/>
        </authorList>
    </citation>
    <scope>NUCLEOTIDE SEQUENCE</scope>
</reference>
<sequence length="86" mass="9683">MILVPSVVSLLNQLLNSQIYIAINRICSAPSILTLKISCLDCQPVKDKNNKHNSTRGICSKVVGVNQFLFQREDSWGKWYSAELKC</sequence>
<accession>A0A1Y0B1P5</accession>
<keyword evidence="1" id="KW-0496">Mitochondrion</keyword>
<organism evidence="1">
    <name type="scientific">Utricularia reniformis</name>
    <dbReference type="NCBI Taxonomy" id="192314"/>
    <lineage>
        <taxon>Eukaryota</taxon>
        <taxon>Viridiplantae</taxon>
        <taxon>Streptophyta</taxon>
        <taxon>Embryophyta</taxon>
        <taxon>Tracheophyta</taxon>
        <taxon>Spermatophyta</taxon>
        <taxon>Magnoliopsida</taxon>
        <taxon>eudicotyledons</taxon>
        <taxon>Gunneridae</taxon>
        <taxon>Pentapetalae</taxon>
        <taxon>asterids</taxon>
        <taxon>lamiids</taxon>
        <taxon>Lamiales</taxon>
        <taxon>Lentibulariaceae</taxon>
        <taxon>Utricularia</taxon>
    </lineage>
</organism>
<geneLocation type="mitochondrion" evidence="1"/>
<protein>
    <submittedName>
        <fullName evidence="1">Uncharacterized protein</fullName>
    </submittedName>
</protein>
<dbReference type="AlphaFoldDB" id="A0A1Y0B1P5"/>